<keyword evidence="2" id="KW-0812">Transmembrane</keyword>
<dbReference type="AlphaFoldDB" id="A0A7I4YR90"/>
<evidence type="ECO:0000313" key="3">
    <source>
        <dbReference type="Proteomes" id="UP000025227"/>
    </source>
</evidence>
<feature type="region of interest" description="Disordered" evidence="1">
    <location>
        <begin position="218"/>
        <end position="266"/>
    </location>
</feature>
<dbReference type="OrthoDB" id="5876428at2759"/>
<reference evidence="4" key="1">
    <citation type="submission" date="2020-12" db="UniProtKB">
        <authorList>
            <consortium name="WormBaseParasite"/>
        </authorList>
    </citation>
    <scope>IDENTIFICATION</scope>
    <source>
        <strain evidence="4">MHco3</strain>
    </source>
</reference>
<sequence>MDVGILQSSPGQSAIENTMVTEINGNVPDVGIPSGPEPDPLSAIENVTSTSLLPLTESDEAAEQVQEGYKAGESRKYAMRKQKHAKGTDRTLTILILIGGAIVFLTLALILLLVVIIVRIRRKRAKQKPKEGPVATKQPRKMESEDLNRVKFQTAGPLVMNQKLRGPVKHALDDERSTVLKGVEFDVGQNEIVEIGSNVEVVEGDGASIDQGTAELESIMKPNAAGTPAPSRNKTTRKPVTMASTQPRPAPARKPPNPSKIRQNEG</sequence>
<keyword evidence="3" id="KW-1185">Reference proteome</keyword>
<feature type="compositionally biased region" description="Pro residues" evidence="1">
    <location>
        <begin position="248"/>
        <end position="258"/>
    </location>
</feature>
<accession>A0A7I4YR90</accession>
<evidence type="ECO:0000256" key="1">
    <source>
        <dbReference type="SAM" id="MobiDB-lite"/>
    </source>
</evidence>
<protein>
    <submittedName>
        <fullName evidence="4">DUF4097 domain-containing protein</fullName>
    </submittedName>
</protein>
<name>A0A7I4YR90_HAECO</name>
<organism evidence="3 4">
    <name type="scientific">Haemonchus contortus</name>
    <name type="common">Barber pole worm</name>
    <dbReference type="NCBI Taxonomy" id="6289"/>
    <lineage>
        <taxon>Eukaryota</taxon>
        <taxon>Metazoa</taxon>
        <taxon>Ecdysozoa</taxon>
        <taxon>Nematoda</taxon>
        <taxon>Chromadorea</taxon>
        <taxon>Rhabditida</taxon>
        <taxon>Rhabditina</taxon>
        <taxon>Rhabditomorpha</taxon>
        <taxon>Strongyloidea</taxon>
        <taxon>Trichostrongylidae</taxon>
        <taxon>Haemonchus</taxon>
    </lineage>
</organism>
<keyword evidence="2" id="KW-1133">Transmembrane helix</keyword>
<evidence type="ECO:0000313" key="4">
    <source>
        <dbReference type="WBParaSite" id="HCON_00130570-00001"/>
    </source>
</evidence>
<evidence type="ECO:0000256" key="2">
    <source>
        <dbReference type="SAM" id="Phobius"/>
    </source>
</evidence>
<dbReference type="WBParaSite" id="HCON_00130570-00001">
    <property type="protein sequence ID" value="HCON_00130570-00001"/>
    <property type="gene ID" value="HCON_00130570"/>
</dbReference>
<dbReference type="OMA" id="HEGYKAG"/>
<dbReference type="Proteomes" id="UP000025227">
    <property type="component" value="Unplaced"/>
</dbReference>
<keyword evidence="2" id="KW-0472">Membrane</keyword>
<proteinExistence type="predicted"/>
<feature type="transmembrane region" description="Helical" evidence="2">
    <location>
        <begin position="94"/>
        <end position="118"/>
    </location>
</feature>